<dbReference type="PANTHER" id="PTHR33389">
    <property type="entry name" value="FAMILY PROTEIN, PUTATIVE (DUF2921)-RELATED"/>
    <property type="match status" value="1"/>
</dbReference>
<evidence type="ECO:0000256" key="7">
    <source>
        <dbReference type="ARBA" id="ARBA00022786"/>
    </source>
</evidence>
<feature type="domain" description="DUF2921" evidence="12">
    <location>
        <begin position="478"/>
        <end position="652"/>
    </location>
</feature>
<sequence length="962" mass="107705">MATEAASFPPFPLSLKVSESRYWVRFSSLITLWKRQLPWIHLMLFLFNLSSASSMTTTSYASQISYRDNCNSVVPESTPRGLKLFHGDFLRVQNGYYIGGDRILGQNSQSSSFNFSKAVTFQTRNVYQTDAPGVLQVAGNLDFRGPSMYYLGNSTVGRSLYGRLRHRAPRFPVRKGGANLKLKGFWSASTGRLCMVGSGLSYSKKEGKFLEISAVFKLNYPENSTILTTLVNGTLESLDTIGSLKYFETISILAFSQSNYEYSLIYKEIVNGCSTANGGQQKLSLSLQSNKGVCSVLRRPANVFELEYRADCNAEATTCTPLVRSVGFLPGYISFGGLRCSDQKMRLLLVFSNTSYMGYNPPLDPSRTLVGEGAWDGEKNQLCVVACRILNFTDSLAGASVGDCSIRLNLRFPALLSIRDGSTVVGQIWSNATVNDTGYFDRIIFQAPEDRAPAVPGIKYEYTMMGGIRKLCVIKAVKNKGKKYPDGYSYDMKFDMSVKNDLGQLAWGYATPLSVGDQFYQSSRSFIPVFDQEGAAAEVSIHNHSRLLNISYKISFTIPPEFKFGARVLSSTITRIKISAEGIYDSETGSLCMVGCRSFVLNHKISAKNDSFDCEIFINVQFPSIDAKIGSHVKGTIKSTREKSDPLYFKSLEVSSSAIYAVQAEESLWRMDLEITMVLISNTLACVFIGLQILYVKKHLDIVPFISLVMLVILTLGHMIPLLLNFEALFMAGRNQQNILLGSGGWLEVNEVIVRVVTMVAFLLQFRILQLAWSTRWSDGCHKGLWTAEIKALYVTLPLYLLGGLIAWFVHWKNYYSKAPMIRNQLVTNYQQHYLWGDMRSCAGLVLDGFLLPQILFNLFCNSKEKALAPSFYFGTTAVRLLPHAYDLYRAQKYVRNFDVSYIYASHGVDFYSTAWDFIIPCGGMVFAIIIYIQQRFGGRCMLPSKFRESVVYEKVPVVSSQ</sequence>
<dbReference type="InterPro" id="IPR057425">
    <property type="entry name" value="DUF2921_N"/>
</dbReference>
<dbReference type="GO" id="GO:0061630">
    <property type="term" value="F:ubiquitin protein ligase activity"/>
    <property type="evidence" value="ECO:0007669"/>
    <property type="project" value="UniProtKB-EC"/>
</dbReference>
<dbReference type="PANTHER" id="PTHR33389:SF18">
    <property type="entry name" value="OS01G0677900 PROTEIN"/>
    <property type="match status" value="1"/>
</dbReference>
<evidence type="ECO:0000313" key="14">
    <source>
        <dbReference type="Proteomes" id="UP001141806"/>
    </source>
</evidence>
<evidence type="ECO:0000256" key="6">
    <source>
        <dbReference type="ARBA" id="ARBA00022692"/>
    </source>
</evidence>
<gene>
    <name evidence="13" type="ORF">NE237_002550</name>
</gene>
<evidence type="ECO:0000256" key="1">
    <source>
        <dbReference type="ARBA" id="ARBA00000900"/>
    </source>
</evidence>
<dbReference type="Pfam" id="PF11145">
    <property type="entry name" value="DUF2921"/>
    <property type="match status" value="1"/>
</dbReference>
<accession>A0A9Q0QZH2</accession>
<feature type="domain" description="DUF2921" evidence="12">
    <location>
        <begin position="307"/>
        <end position="443"/>
    </location>
</feature>
<comment type="caution">
    <text evidence="13">The sequence shown here is derived from an EMBL/GenBank/DDBJ whole genome shotgun (WGS) entry which is preliminary data.</text>
</comment>
<evidence type="ECO:0000256" key="9">
    <source>
        <dbReference type="ARBA" id="ARBA00023136"/>
    </source>
</evidence>
<keyword evidence="14" id="KW-1185">Reference proteome</keyword>
<reference evidence="13" key="1">
    <citation type="journal article" date="2023" name="Plant J.">
        <title>The genome of the king protea, Protea cynaroides.</title>
        <authorList>
            <person name="Chang J."/>
            <person name="Duong T.A."/>
            <person name="Schoeman C."/>
            <person name="Ma X."/>
            <person name="Roodt D."/>
            <person name="Barker N."/>
            <person name="Li Z."/>
            <person name="Van de Peer Y."/>
            <person name="Mizrachi E."/>
        </authorList>
    </citation>
    <scope>NUCLEOTIDE SEQUENCE</scope>
    <source>
        <tissue evidence="13">Young leaves</tissue>
    </source>
</reference>
<keyword evidence="9 10" id="KW-0472">Membrane</keyword>
<feature type="domain" description="SWEET-like" evidence="11">
    <location>
        <begin position="663"/>
        <end position="947"/>
    </location>
</feature>
<evidence type="ECO:0000256" key="5">
    <source>
        <dbReference type="ARBA" id="ARBA00022679"/>
    </source>
</evidence>
<feature type="domain" description="DUF2921" evidence="12">
    <location>
        <begin position="66"/>
        <end position="251"/>
    </location>
</feature>
<evidence type="ECO:0000256" key="4">
    <source>
        <dbReference type="ARBA" id="ARBA00012483"/>
    </source>
</evidence>
<keyword evidence="8 10" id="KW-1133">Transmembrane helix</keyword>
<proteinExistence type="predicted"/>
<dbReference type="Pfam" id="PF25333">
    <property type="entry name" value="DUF2921_N"/>
    <property type="match status" value="3"/>
</dbReference>
<dbReference type="OrthoDB" id="607498at2759"/>
<feature type="transmembrane region" description="Helical" evidence="10">
    <location>
        <begin position="708"/>
        <end position="732"/>
    </location>
</feature>
<organism evidence="13 14">
    <name type="scientific">Protea cynaroides</name>
    <dbReference type="NCBI Taxonomy" id="273540"/>
    <lineage>
        <taxon>Eukaryota</taxon>
        <taxon>Viridiplantae</taxon>
        <taxon>Streptophyta</taxon>
        <taxon>Embryophyta</taxon>
        <taxon>Tracheophyta</taxon>
        <taxon>Spermatophyta</taxon>
        <taxon>Magnoliopsida</taxon>
        <taxon>Proteales</taxon>
        <taxon>Proteaceae</taxon>
        <taxon>Protea</taxon>
    </lineage>
</organism>
<dbReference type="EC" id="2.3.2.27" evidence="4"/>
<comment type="subcellular location">
    <subcellularLocation>
        <location evidence="2">Endomembrane system</location>
        <topology evidence="2">Multi-pass membrane protein</topology>
    </subcellularLocation>
</comment>
<keyword evidence="6 10" id="KW-0812">Transmembrane</keyword>
<dbReference type="InterPro" id="IPR021319">
    <property type="entry name" value="DUF2921"/>
</dbReference>
<feature type="transmembrane region" description="Helical" evidence="10">
    <location>
        <begin position="752"/>
        <end position="772"/>
    </location>
</feature>
<name>A0A9Q0QZH2_9MAGN</name>
<dbReference type="EMBL" id="JAMYWD010000003">
    <property type="protein sequence ID" value="KAJ4977444.1"/>
    <property type="molecule type" value="Genomic_DNA"/>
</dbReference>
<keyword evidence="7" id="KW-0833">Ubl conjugation pathway</keyword>
<comment type="catalytic activity">
    <reaction evidence="1">
        <text>S-ubiquitinyl-[E2 ubiquitin-conjugating enzyme]-L-cysteine + [acceptor protein]-L-lysine = [E2 ubiquitin-conjugating enzyme]-L-cysteine + N(6)-ubiquitinyl-[acceptor protein]-L-lysine.</text>
        <dbReference type="EC" id="2.3.2.27"/>
    </reaction>
</comment>
<evidence type="ECO:0000256" key="2">
    <source>
        <dbReference type="ARBA" id="ARBA00004127"/>
    </source>
</evidence>
<dbReference type="Proteomes" id="UP001141806">
    <property type="component" value="Unassembled WGS sequence"/>
</dbReference>
<feature type="transmembrane region" description="Helical" evidence="10">
    <location>
        <begin position="675"/>
        <end position="696"/>
    </location>
</feature>
<comment type="pathway">
    <text evidence="3">Protein modification; protein ubiquitination.</text>
</comment>
<evidence type="ECO:0000259" key="12">
    <source>
        <dbReference type="Pfam" id="PF25333"/>
    </source>
</evidence>
<evidence type="ECO:0000259" key="11">
    <source>
        <dbReference type="Pfam" id="PF11145"/>
    </source>
</evidence>
<feature type="transmembrane region" description="Helical" evidence="10">
    <location>
        <begin position="915"/>
        <end position="933"/>
    </location>
</feature>
<keyword evidence="5" id="KW-0808">Transferase</keyword>
<feature type="transmembrane region" description="Helical" evidence="10">
    <location>
        <begin position="792"/>
        <end position="811"/>
    </location>
</feature>
<dbReference type="AlphaFoldDB" id="A0A9Q0QZH2"/>
<evidence type="ECO:0000256" key="8">
    <source>
        <dbReference type="ARBA" id="ARBA00022989"/>
    </source>
</evidence>
<evidence type="ECO:0000313" key="13">
    <source>
        <dbReference type="EMBL" id="KAJ4977444.1"/>
    </source>
</evidence>
<dbReference type="GO" id="GO:0012505">
    <property type="term" value="C:endomembrane system"/>
    <property type="evidence" value="ECO:0007669"/>
    <property type="project" value="UniProtKB-SubCell"/>
</dbReference>
<evidence type="ECO:0000256" key="3">
    <source>
        <dbReference type="ARBA" id="ARBA00004906"/>
    </source>
</evidence>
<evidence type="ECO:0000256" key="10">
    <source>
        <dbReference type="SAM" id="Phobius"/>
    </source>
</evidence>
<protein>
    <recommendedName>
        <fullName evidence="4">RING-type E3 ubiquitin transferase</fullName>
        <ecNumber evidence="4">2.3.2.27</ecNumber>
    </recommendedName>
</protein>